<dbReference type="Proteomes" id="UP001264340">
    <property type="component" value="Unassembled WGS sequence"/>
</dbReference>
<dbReference type="SUPFAM" id="SSF49401">
    <property type="entry name" value="Bacterial adhesins"/>
    <property type="match status" value="1"/>
</dbReference>
<dbReference type="InterPro" id="IPR039458">
    <property type="entry name" value="FimA-like"/>
</dbReference>
<comment type="caution">
    <text evidence="6">The sequence shown here is derived from an EMBL/GenBank/DDBJ whole genome shotgun (WGS) entry which is preliminary data.</text>
</comment>
<evidence type="ECO:0000256" key="5">
    <source>
        <dbReference type="SAM" id="SignalP"/>
    </source>
</evidence>
<comment type="subcellular location">
    <subcellularLocation>
        <location evidence="1">Fimbrium</location>
    </subcellularLocation>
</comment>
<keyword evidence="4" id="KW-0281">Fimbrium</keyword>
<dbReference type="RefSeq" id="WP_154872240.1">
    <property type="nucleotide sequence ID" value="NZ_JAVDQV010000004.1"/>
</dbReference>
<feature type="signal peptide" evidence="5">
    <location>
        <begin position="1"/>
        <end position="24"/>
    </location>
</feature>
<evidence type="ECO:0000256" key="2">
    <source>
        <dbReference type="ARBA" id="ARBA00006671"/>
    </source>
</evidence>
<sequence>MKKTLLSSAFAAAALIALTGPAHAADGQIDFAGSVIASTCVIDAGVTNKTVDLPAVAATTLATAGSSAGRTPFDIKLSACDPDISVAAVFEPGATVNPTTGRLIVDAGGATNVEIGLLNEAFGHIQLGAAEGAQGSQRVNTVDGAATLQYYAQYESLGGATAGAAKSRVQYTVSYE</sequence>
<reference evidence="6 7" key="1">
    <citation type="submission" date="2023-07" db="EMBL/GenBank/DDBJ databases">
        <title>Sorghum-associated microbial communities from plants grown in Nebraska, USA.</title>
        <authorList>
            <person name="Schachtman D."/>
        </authorList>
    </citation>
    <scope>NUCLEOTIDE SEQUENCE [LARGE SCALE GENOMIC DNA]</scope>
    <source>
        <strain evidence="6 7">DS1316</strain>
    </source>
</reference>
<dbReference type="Gene3D" id="2.60.40.1090">
    <property type="entry name" value="Fimbrial-type adhesion domain"/>
    <property type="match status" value="1"/>
</dbReference>
<dbReference type="Pfam" id="PF16970">
    <property type="entry name" value="FimA"/>
    <property type="match status" value="1"/>
</dbReference>
<evidence type="ECO:0000313" key="6">
    <source>
        <dbReference type="EMBL" id="MDR6410338.1"/>
    </source>
</evidence>
<protein>
    <submittedName>
        <fullName evidence="6">Major type 1 subunit fimbrin (Pilin)</fullName>
    </submittedName>
</protein>
<dbReference type="InterPro" id="IPR050263">
    <property type="entry name" value="Bact_Fimbrial_Adh_Pro"/>
</dbReference>
<proteinExistence type="inferred from homology"/>
<keyword evidence="7" id="KW-1185">Reference proteome</keyword>
<dbReference type="EMBL" id="JAVDRP010000006">
    <property type="protein sequence ID" value="MDR6410338.1"/>
    <property type="molecule type" value="Genomic_DNA"/>
</dbReference>
<evidence type="ECO:0000256" key="4">
    <source>
        <dbReference type="ARBA" id="ARBA00023263"/>
    </source>
</evidence>
<evidence type="ECO:0000256" key="1">
    <source>
        <dbReference type="ARBA" id="ARBA00004561"/>
    </source>
</evidence>
<organism evidence="6 7">
    <name type="scientific">Paraburkholderia terricola</name>
    <dbReference type="NCBI Taxonomy" id="169427"/>
    <lineage>
        <taxon>Bacteria</taxon>
        <taxon>Pseudomonadati</taxon>
        <taxon>Pseudomonadota</taxon>
        <taxon>Betaproteobacteria</taxon>
        <taxon>Burkholderiales</taxon>
        <taxon>Burkholderiaceae</taxon>
        <taxon>Paraburkholderia</taxon>
    </lineage>
</organism>
<dbReference type="InterPro" id="IPR036937">
    <property type="entry name" value="Adhesion_dom_fimbrial_sf"/>
</dbReference>
<name>A0ABU1LUE4_9BURK</name>
<dbReference type="PANTHER" id="PTHR33420">
    <property type="entry name" value="FIMBRIAL SUBUNIT ELFA-RELATED"/>
    <property type="match status" value="1"/>
</dbReference>
<evidence type="ECO:0000256" key="3">
    <source>
        <dbReference type="ARBA" id="ARBA00022729"/>
    </source>
</evidence>
<comment type="similarity">
    <text evidence="2">Belongs to the fimbrial protein family.</text>
</comment>
<dbReference type="PANTHER" id="PTHR33420:SF3">
    <property type="entry name" value="FIMBRIAL SUBUNIT ELFA"/>
    <property type="match status" value="1"/>
</dbReference>
<accession>A0ABU1LUE4</accession>
<feature type="chain" id="PRO_5047493792" evidence="5">
    <location>
        <begin position="25"/>
        <end position="176"/>
    </location>
</feature>
<gene>
    <name evidence="6" type="ORF">J2804_003760</name>
</gene>
<dbReference type="InterPro" id="IPR008966">
    <property type="entry name" value="Adhesion_dom_sf"/>
</dbReference>
<evidence type="ECO:0000313" key="7">
    <source>
        <dbReference type="Proteomes" id="UP001264340"/>
    </source>
</evidence>
<keyword evidence="3 5" id="KW-0732">Signal</keyword>